<feature type="compositionally biased region" description="Low complexity" evidence="5">
    <location>
        <begin position="129"/>
        <end position="143"/>
    </location>
</feature>
<proteinExistence type="predicted"/>
<dbReference type="PROSITE" id="PS51123">
    <property type="entry name" value="OMPA_2"/>
    <property type="match status" value="1"/>
</dbReference>
<evidence type="ECO:0000256" key="5">
    <source>
        <dbReference type="SAM" id="MobiDB-lite"/>
    </source>
</evidence>
<keyword evidence="2 4" id="KW-0472">Membrane</keyword>
<protein>
    <submittedName>
        <fullName evidence="7">OmpA family protein</fullName>
    </submittedName>
</protein>
<dbReference type="PANTHER" id="PTHR30329:SF21">
    <property type="entry name" value="LIPOPROTEIN YIAD-RELATED"/>
    <property type="match status" value="1"/>
</dbReference>
<evidence type="ECO:0000259" key="6">
    <source>
        <dbReference type="PROSITE" id="PS51123"/>
    </source>
</evidence>
<accession>A0A8X8GRA3</accession>
<dbReference type="Pfam" id="PF00691">
    <property type="entry name" value="OmpA"/>
    <property type="match status" value="1"/>
</dbReference>
<comment type="caution">
    <text evidence="7">The sequence shown here is derived from an EMBL/GenBank/DDBJ whole genome shotgun (WGS) entry which is preliminary data.</text>
</comment>
<comment type="subcellular location">
    <subcellularLocation>
        <location evidence="1">Cell outer membrane</location>
    </subcellularLocation>
</comment>
<evidence type="ECO:0000313" key="8">
    <source>
        <dbReference type="Proteomes" id="UP000484076"/>
    </source>
</evidence>
<dbReference type="PANTHER" id="PTHR30329">
    <property type="entry name" value="STATOR ELEMENT OF FLAGELLAR MOTOR COMPLEX"/>
    <property type="match status" value="1"/>
</dbReference>
<evidence type="ECO:0000256" key="1">
    <source>
        <dbReference type="ARBA" id="ARBA00004442"/>
    </source>
</evidence>
<dbReference type="EMBL" id="WHUT02000001">
    <property type="protein sequence ID" value="NUB42894.1"/>
    <property type="molecule type" value="Genomic_DNA"/>
</dbReference>
<evidence type="ECO:0000256" key="4">
    <source>
        <dbReference type="PROSITE-ProRule" id="PRU00473"/>
    </source>
</evidence>
<organism evidence="7 8">
    <name type="scientific">Fertoeibacter niger</name>
    <dbReference type="NCBI Taxonomy" id="2656921"/>
    <lineage>
        <taxon>Bacteria</taxon>
        <taxon>Pseudomonadati</taxon>
        <taxon>Pseudomonadota</taxon>
        <taxon>Alphaproteobacteria</taxon>
        <taxon>Rhodobacterales</taxon>
        <taxon>Paracoccaceae</taxon>
        <taxon>Fertoeibacter</taxon>
    </lineage>
</organism>
<dbReference type="SUPFAM" id="SSF103088">
    <property type="entry name" value="OmpA-like"/>
    <property type="match status" value="1"/>
</dbReference>
<feature type="compositionally biased region" description="Low complexity" evidence="5">
    <location>
        <begin position="151"/>
        <end position="161"/>
    </location>
</feature>
<feature type="region of interest" description="Disordered" evidence="5">
    <location>
        <begin position="17"/>
        <end position="284"/>
    </location>
</feature>
<evidence type="ECO:0000256" key="2">
    <source>
        <dbReference type="ARBA" id="ARBA00023136"/>
    </source>
</evidence>
<dbReference type="PRINTS" id="PR01021">
    <property type="entry name" value="OMPADOMAIN"/>
</dbReference>
<evidence type="ECO:0000313" key="7">
    <source>
        <dbReference type="EMBL" id="NUB42894.1"/>
    </source>
</evidence>
<feature type="compositionally biased region" description="Low complexity" evidence="5">
    <location>
        <begin position="95"/>
        <end position="112"/>
    </location>
</feature>
<feature type="compositionally biased region" description="Low complexity" evidence="5">
    <location>
        <begin position="253"/>
        <end position="281"/>
    </location>
</feature>
<sequence length="637" mass="65234">MALGAMQPLPLLAQSAEGCVPTENQPCPPEAQAAEPEAAAPAAEGVNEGDAAPAPEAVAPEPAPEPAPETPADAPPEAPADAPVEVPADTPPEAPVEAPAEAPAEAPVEVPADTPPEAPVEVPAEEPAEAPVEVPQPEAAPEAAPEPVPEAAPEVMEEPATGAVDQPALRSDEIPAPLADEAPDAPAAEPPVAEPPVAEAPLDNTTTDDAGGAEAEPSADGSATQDADKTSDNAPEQSVIPKPRAEQATDDNTAATGAQDQNAAAAPDAPAATPTEAAVDTLTNILQGETGTAAAAAAADGTAPAEAPAATVTDVTEADTRASDEDFADAPAAEAKKKGGLSDLEKFGLVALGALAVGAVLNNRDKVVSNSGDRVVVERDDGNFYVLKDDDTLLRQPGSRVETQNFDDGSTRTVVDREDGSRIITIRDASGRVLRRARVDLDGSETLLIDDLAPVQEVIVADLPPPPAQQLTISTADDGQSLRDALAQIDAREQDRAYSLRQIRDFREVRALAPTIDVDSITFDTGSAAIAVTEAEKLADLGNLIAGLIAERPNELLLIEGHTDAVGSAASNLALSDRRAESVALALTEYFAVPPENLVVQGYGESDLRIPTDAAEPANRRVAVRLITPLMQQAALD</sequence>
<feature type="compositionally biased region" description="Low complexity" evidence="5">
    <location>
        <begin position="79"/>
        <end position="88"/>
    </location>
</feature>
<dbReference type="Gene3D" id="3.30.1330.60">
    <property type="entry name" value="OmpA-like domain"/>
    <property type="match status" value="1"/>
</dbReference>
<dbReference type="InterPro" id="IPR036737">
    <property type="entry name" value="OmpA-like_sf"/>
</dbReference>
<keyword evidence="8" id="KW-1185">Reference proteome</keyword>
<gene>
    <name evidence="7" type="ORF">GEU84_000720</name>
</gene>
<dbReference type="InterPro" id="IPR006664">
    <property type="entry name" value="OMP_bac"/>
</dbReference>
<feature type="compositionally biased region" description="Low complexity" evidence="5">
    <location>
        <begin position="175"/>
        <end position="187"/>
    </location>
</feature>
<keyword evidence="3" id="KW-0998">Cell outer membrane</keyword>
<evidence type="ECO:0000256" key="3">
    <source>
        <dbReference type="ARBA" id="ARBA00023237"/>
    </source>
</evidence>
<reference evidence="7" key="1">
    <citation type="submission" date="2020-05" db="EMBL/GenBank/DDBJ databases">
        <title>Fertoebacter nigrum gen. nov., sp. nov., a new member of the family Rhodobacteraceae.</title>
        <authorList>
            <person name="Szuroczki S."/>
            <person name="Abbaszade G."/>
            <person name="Buni D."/>
            <person name="Schumann P."/>
            <person name="Toth E."/>
        </authorList>
    </citation>
    <scope>NUCLEOTIDE SEQUENCE</scope>
    <source>
        <strain evidence="7">RG-N-1a</strain>
    </source>
</reference>
<dbReference type="AlphaFoldDB" id="A0A8X8GRA3"/>
<feature type="compositionally biased region" description="Low complexity" evidence="5">
    <location>
        <begin position="30"/>
        <end position="44"/>
    </location>
</feature>
<dbReference type="CDD" id="cd07185">
    <property type="entry name" value="OmpA_C-like"/>
    <property type="match status" value="1"/>
</dbReference>
<feature type="domain" description="OmpA-like" evidence="6">
    <location>
        <begin position="510"/>
        <end position="630"/>
    </location>
</feature>
<dbReference type="Proteomes" id="UP000484076">
    <property type="component" value="Unassembled WGS sequence"/>
</dbReference>
<dbReference type="InterPro" id="IPR006665">
    <property type="entry name" value="OmpA-like"/>
</dbReference>
<feature type="region of interest" description="Disordered" evidence="5">
    <location>
        <begin position="296"/>
        <end position="338"/>
    </location>
</feature>
<feature type="compositionally biased region" description="Low complexity" evidence="5">
    <location>
        <begin position="51"/>
        <end position="60"/>
    </location>
</feature>
<dbReference type="GO" id="GO:0009279">
    <property type="term" value="C:cell outer membrane"/>
    <property type="evidence" value="ECO:0007669"/>
    <property type="project" value="UniProtKB-SubCell"/>
</dbReference>
<name>A0A8X8GRA3_9RHOB</name>
<feature type="compositionally biased region" description="Low complexity" evidence="5">
    <location>
        <begin position="296"/>
        <end position="315"/>
    </location>
</feature>
<dbReference type="InterPro" id="IPR050330">
    <property type="entry name" value="Bact_OuterMem_StrucFunc"/>
</dbReference>
<feature type="compositionally biased region" description="Pro residues" evidence="5">
    <location>
        <begin position="61"/>
        <end position="78"/>
    </location>
</feature>